<gene>
    <name evidence="10" type="ORF">EZ428_13630</name>
</gene>
<dbReference type="Pfam" id="PF00072">
    <property type="entry name" value="Response_reg"/>
    <property type="match status" value="1"/>
</dbReference>
<dbReference type="InterPro" id="IPR001789">
    <property type="entry name" value="Sig_transdc_resp-reg_receiver"/>
</dbReference>
<feature type="chain" id="PRO_5020730852" description="histidine kinase" evidence="7">
    <location>
        <begin position="21"/>
        <end position="783"/>
    </location>
</feature>
<feature type="domain" description="Histidine kinase" evidence="8">
    <location>
        <begin position="420"/>
        <end position="641"/>
    </location>
</feature>
<dbReference type="PROSITE" id="PS50109">
    <property type="entry name" value="HIS_KIN"/>
    <property type="match status" value="1"/>
</dbReference>
<dbReference type="OrthoDB" id="9811889at2"/>
<dbReference type="AlphaFoldDB" id="A0A4R0MVT5"/>
<feature type="transmembrane region" description="Helical" evidence="6">
    <location>
        <begin position="198"/>
        <end position="217"/>
    </location>
</feature>
<dbReference type="CDD" id="cd00082">
    <property type="entry name" value="HisKA"/>
    <property type="match status" value="1"/>
</dbReference>
<evidence type="ECO:0000259" key="8">
    <source>
        <dbReference type="PROSITE" id="PS50109"/>
    </source>
</evidence>
<dbReference type="InterPro" id="IPR008979">
    <property type="entry name" value="Galactose-bd-like_sf"/>
</dbReference>
<keyword evidence="3 5" id="KW-0597">Phosphoprotein</keyword>
<keyword evidence="11" id="KW-1185">Reference proteome</keyword>
<dbReference type="InterPro" id="IPR003594">
    <property type="entry name" value="HATPase_dom"/>
</dbReference>
<dbReference type="GO" id="GO:0000155">
    <property type="term" value="F:phosphorelay sensor kinase activity"/>
    <property type="evidence" value="ECO:0007669"/>
    <property type="project" value="InterPro"/>
</dbReference>
<dbReference type="SMART" id="SM00387">
    <property type="entry name" value="HATPase_c"/>
    <property type="match status" value="1"/>
</dbReference>
<evidence type="ECO:0000313" key="10">
    <source>
        <dbReference type="EMBL" id="TCC90312.1"/>
    </source>
</evidence>
<dbReference type="Gene3D" id="2.60.120.260">
    <property type="entry name" value="Galactose-binding domain-like"/>
    <property type="match status" value="1"/>
</dbReference>
<feature type="transmembrane region" description="Helical" evidence="6">
    <location>
        <begin position="224"/>
        <end position="245"/>
    </location>
</feature>
<evidence type="ECO:0000256" key="2">
    <source>
        <dbReference type="ARBA" id="ARBA00012438"/>
    </source>
</evidence>
<evidence type="ECO:0000313" key="11">
    <source>
        <dbReference type="Proteomes" id="UP000292884"/>
    </source>
</evidence>
<dbReference type="SUPFAM" id="SSF47384">
    <property type="entry name" value="Homodimeric domain of signal transducing histidine kinase"/>
    <property type="match status" value="1"/>
</dbReference>
<dbReference type="CDD" id="cd17546">
    <property type="entry name" value="REC_hyHK_CKI1_RcsC-like"/>
    <property type="match status" value="1"/>
</dbReference>
<sequence>MKLKVLFVIYLSCFALNNVAANQLPIAKQGVIDLRAVSFETKLALNGEWVFYWNQLIDPNAKPNNEGVIVDFPKKWNDLSINGKQLPSFGYATYQLTLLLPKNKSPFKIDIPDVYCAYRLFLNGKLVAETGKVSTSAKDFIPHWQYNAFDVPAGTDTAVLILQIANYVHSKGGIKKSLYIGEKTNMEMDRRYAEAIDLVLTGCLFMGGMFFIGLYLLGSKDKAILLFSLYSIVYCYRIIGVDNYILHTLLPNLDWQFTVRIEYISLYLSIGLFGLYTRYLYPLDVNKTIVKLLCIICFLFGLTTLLLPPFYFTQLITPFLFVTIFCIGYTLYIYIISYLNRRSGSGYAMLSSFAMMFVFAISLLHYWNIIPQLQGLTFCAYITFFFLQSLILSYRVSYQLKKSREQAEQGLIAKSEFLSTMSHEIRTPLNSVIGMSHLLLKNNPRKDQADQLDIMLFSANNLLAIVNDILDFNKIEAGKIQLDYTEIDVIAIINNIVAGHQNDAVEKDIDLKFTTEDPITSRILGDPTRMFQVITNLVHNAIKFTNMGYVHLSLSKISETDQDISLKIQVKDTGIGISREKQKIIFDRFTQADSSTSRSFGGTGLGLAISKRILELQNSTLKVVSEEGKGATFYFVQTFKKIAASSMYNEMKNVFTKEKETQLSGFSILLVEDNDLNVMVAQSFLKNWGAEVDVAKDGKQALDILDINKHQLILMDLHMPIMDGFEASKSIREKGINTPIIALTANNKKDVEKQVKEVGINDIIVKPFLPDELYQKVVSFITQ</sequence>
<feature type="modified residue" description="4-aspartylphosphate" evidence="5">
    <location>
        <position position="716"/>
    </location>
</feature>
<keyword evidence="6" id="KW-0812">Transmembrane</keyword>
<dbReference type="Pfam" id="PF00512">
    <property type="entry name" value="HisKA"/>
    <property type="match status" value="1"/>
</dbReference>
<comment type="caution">
    <text evidence="10">The sequence shown here is derived from an EMBL/GenBank/DDBJ whole genome shotgun (WGS) entry which is preliminary data.</text>
</comment>
<feature type="transmembrane region" description="Helical" evidence="6">
    <location>
        <begin position="257"/>
        <end position="277"/>
    </location>
</feature>
<keyword evidence="7" id="KW-0732">Signal</keyword>
<reference evidence="10 11" key="1">
    <citation type="submission" date="2019-02" db="EMBL/GenBank/DDBJ databases">
        <title>Pedobacter sp. RP-1-13 sp. nov., isolated from Arctic soil.</title>
        <authorList>
            <person name="Dahal R.H."/>
        </authorList>
    </citation>
    <scope>NUCLEOTIDE SEQUENCE [LARGE SCALE GENOMIC DNA]</scope>
    <source>
        <strain evidence="10 11">RP-1-13</strain>
    </source>
</reference>
<evidence type="ECO:0000256" key="7">
    <source>
        <dbReference type="SAM" id="SignalP"/>
    </source>
</evidence>
<dbReference type="Pfam" id="PF02518">
    <property type="entry name" value="HATPase_c"/>
    <property type="match status" value="1"/>
</dbReference>
<evidence type="ECO:0000256" key="4">
    <source>
        <dbReference type="ARBA" id="ARBA00023012"/>
    </source>
</evidence>
<dbReference type="PRINTS" id="PR00344">
    <property type="entry name" value="BCTRLSENSOR"/>
</dbReference>
<dbReference type="InterPro" id="IPR004358">
    <property type="entry name" value="Sig_transdc_His_kin-like_C"/>
</dbReference>
<dbReference type="InterPro" id="IPR036097">
    <property type="entry name" value="HisK_dim/P_sf"/>
</dbReference>
<dbReference type="Pfam" id="PF07695">
    <property type="entry name" value="7TMR-DISM_7TM"/>
    <property type="match status" value="1"/>
</dbReference>
<dbReference type="SUPFAM" id="SSF55874">
    <property type="entry name" value="ATPase domain of HSP90 chaperone/DNA topoisomerase II/histidine kinase"/>
    <property type="match status" value="1"/>
</dbReference>
<evidence type="ECO:0000256" key="5">
    <source>
        <dbReference type="PROSITE-ProRule" id="PRU00169"/>
    </source>
</evidence>
<feature type="transmembrane region" description="Helical" evidence="6">
    <location>
        <begin position="347"/>
        <end position="367"/>
    </location>
</feature>
<feature type="signal peptide" evidence="7">
    <location>
        <begin position="1"/>
        <end position="20"/>
    </location>
</feature>
<organism evidence="10 11">
    <name type="scientific">Pedobacter frigiditerrae</name>
    <dbReference type="NCBI Taxonomy" id="2530452"/>
    <lineage>
        <taxon>Bacteria</taxon>
        <taxon>Pseudomonadati</taxon>
        <taxon>Bacteroidota</taxon>
        <taxon>Sphingobacteriia</taxon>
        <taxon>Sphingobacteriales</taxon>
        <taxon>Sphingobacteriaceae</taxon>
        <taxon>Pedobacter</taxon>
    </lineage>
</organism>
<protein>
    <recommendedName>
        <fullName evidence="2">histidine kinase</fullName>
        <ecNumber evidence="2">2.7.13.3</ecNumber>
    </recommendedName>
</protein>
<dbReference type="InterPro" id="IPR003661">
    <property type="entry name" value="HisK_dim/P_dom"/>
</dbReference>
<dbReference type="Gene3D" id="3.30.565.10">
    <property type="entry name" value="Histidine kinase-like ATPase, C-terminal domain"/>
    <property type="match status" value="1"/>
</dbReference>
<keyword evidence="4" id="KW-0902">Two-component regulatory system</keyword>
<dbReference type="SMART" id="SM00388">
    <property type="entry name" value="HisKA"/>
    <property type="match status" value="1"/>
</dbReference>
<keyword evidence="6" id="KW-0472">Membrane</keyword>
<evidence type="ECO:0000256" key="1">
    <source>
        <dbReference type="ARBA" id="ARBA00000085"/>
    </source>
</evidence>
<keyword evidence="6" id="KW-1133">Transmembrane helix</keyword>
<dbReference type="InterPro" id="IPR011623">
    <property type="entry name" value="7TMR_DISM_rcpt_extracell_dom1"/>
</dbReference>
<dbReference type="RefSeq" id="WP_131553713.1">
    <property type="nucleotide sequence ID" value="NZ_SJSK01000003.1"/>
</dbReference>
<dbReference type="SMART" id="SM00448">
    <property type="entry name" value="REC"/>
    <property type="match status" value="1"/>
</dbReference>
<dbReference type="EC" id="2.7.13.3" evidence="2"/>
<dbReference type="SUPFAM" id="SSF49785">
    <property type="entry name" value="Galactose-binding domain-like"/>
    <property type="match status" value="1"/>
</dbReference>
<feature type="domain" description="Response regulatory" evidence="9">
    <location>
        <begin position="667"/>
        <end position="781"/>
    </location>
</feature>
<dbReference type="PANTHER" id="PTHR45339">
    <property type="entry name" value="HYBRID SIGNAL TRANSDUCTION HISTIDINE KINASE J"/>
    <property type="match status" value="1"/>
</dbReference>
<comment type="catalytic activity">
    <reaction evidence="1">
        <text>ATP + protein L-histidine = ADP + protein N-phospho-L-histidine.</text>
        <dbReference type="EC" id="2.7.13.3"/>
    </reaction>
</comment>
<feature type="transmembrane region" description="Helical" evidence="6">
    <location>
        <begin position="373"/>
        <end position="394"/>
    </location>
</feature>
<dbReference type="Proteomes" id="UP000292884">
    <property type="component" value="Unassembled WGS sequence"/>
</dbReference>
<dbReference type="PANTHER" id="PTHR45339:SF1">
    <property type="entry name" value="HYBRID SIGNAL TRANSDUCTION HISTIDINE KINASE J"/>
    <property type="match status" value="1"/>
</dbReference>
<evidence type="ECO:0000256" key="6">
    <source>
        <dbReference type="SAM" id="Phobius"/>
    </source>
</evidence>
<dbReference type="CDD" id="cd16922">
    <property type="entry name" value="HATPase_EvgS-ArcB-TorS-like"/>
    <property type="match status" value="1"/>
</dbReference>
<dbReference type="FunFam" id="3.30.565.10:FF:000010">
    <property type="entry name" value="Sensor histidine kinase RcsC"/>
    <property type="match status" value="1"/>
</dbReference>
<proteinExistence type="predicted"/>
<dbReference type="EMBL" id="SJSK01000003">
    <property type="protein sequence ID" value="TCC90312.1"/>
    <property type="molecule type" value="Genomic_DNA"/>
</dbReference>
<feature type="transmembrane region" description="Helical" evidence="6">
    <location>
        <begin position="316"/>
        <end position="335"/>
    </location>
</feature>
<dbReference type="Gene3D" id="3.40.50.2300">
    <property type="match status" value="1"/>
</dbReference>
<evidence type="ECO:0000259" key="9">
    <source>
        <dbReference type="PROSITE" id="PS50110"/>
    </source>
</evidence>
<dbReference type="InterPro" id="IPR036890">
    <property type="entry name" value="HATPase_C_sf"/>
</dbReference>
<feature type="transmembrane region" description="Helical" evidence="6">
    <location>
        <begin position="289"/>
        <end position="310"/>
    </location>
</feature>
<dbReference type="InterPro" id="IPR005467">
    <property type="entry name" value="His_kinase_dom"/>
</dbReference>
<name>A0A4R0MVT5_9SPHI</name>
<dbReference type="InterPro" id="IPR011006">
    <property type="entry name" value="CheY-like_superfamily"/>
</dbReference>
<dbReference type="PROSITE" id="PS50110">
    <property type="entry name" value="RESPONSE_REGULATORY"/>
    <property type="match status" value="1"/>
</dbReference>
<dbReference type="SUPFAM" id="SSF52172">
    <property type="entry name" value="CheY-like"/>
    <property type="match status" value="1"/>
</dbReference>
<accession>A0A4R0MVT5</accession>
<evidence type="ECO:0000256" key="3">
    <source>
        <dbReference type="ARBA" id="ARBA00022553"/>
    </source>
</evidence>
<dbReference type="Gene3D" id="1.10.287.130">
    <property type="match status" value="1"/>
</dbReference>